<reference evidence="2" key="2">
    <citation type="submission" date="2015-07" db="EMBL/GenBank/DDBJ databases">
        <title>Plasmids, circular viruses and viroids from rat gut.</title>
        <authorList>
            <person name="Jorgensen T.J."/>
            <person name="Hansen M.A."/>
            <person name="Xu Z."/>
            <person name="Tabak M.A."/>
            <person name="Sorensen S.J."/>
            <person name="Hansen L.H."/>
        </authorList>
    </citation>
    <scope>NUCLEOTIDE SEQUENCE</scope>
    <source>
        <plasmid evidence="2">pRGRH0332</plasmid>
    </source>
</reference>
<proteinExistence type="predicted"/>
<reference evidence="2" key="1">
    <citation type="submission" date="2015-06" db="EMBL/GenBank/DDBJ databases">
        <authorList>
            <person name="Joergensen T."/>
        </authorList>
    </citation>
    <scope>NUCLEOTIDE SEQUENCE</scope>
    <source>
        <plasmid evidence="2">pRGRH0332</plasmid>
    </source>
</reference>
<dbReference type="AlphaFoldDB" id="A0A0H5PZX5"/>
<geneLocation type="plasmid" evidence="2">
    <name>pRGRH0332</name>
</geneLocation>
<organism evidence="2">
    <name type="scientific">uncultured prokaryote</name>
    <dbReference type="NCBI Taxonomy" id="198431"/>
    <lineage>
        <taxon>unclassified sequences</taxon>
        <taxon>environmental samples</taxon>
    </lineage>
</organism>
<protein>
    <submittedName>
        <fullName evidence="2">Uncharacterized protein</fullName>
    </submittedName>
</protein>
<evidence type="ECO:0000256" key="1">
    <source>
        <dbReference type="SAM" id="MobiDB-lite"/>
    </source>
</evidence>
<keyword evidence="2" id="KW-0614">Plasmid</keyword>
<dbReference type="EMBL" id="LN853001">
    <property type="protein sequence ID" value="CRY94720.1"/>
    <property type="molecule type" value="Genomic_DNA"/>
</dbReference>
<name>A0A0H5PZX5_9ZZZZ</name>
<feature type="region of interest" description="Disordered" evidence="1">
    <location>
        <begin position="38"/>
        <end position="62"/>
    </location>
</feature>
<accession>A0A0H5PZX5</accession>
<evidence type="ECO:0000313" key="2">
    <source>
        <dbReference type="EMBL" id="CRY94720.1"/>
    </source>
</evidence>
<sequence length="102" mass="11345">MANYTVSKQYKKIYVDVENLTHADMLFIQLKQNEGYSVEAKKPRKAKKGASNKGSAKNPTKAFIMSKVPEEAKEEAEDILNGSGSGHGFFALKSWAKEKGYI</sequence>